<evidence type="ECO:0000259" key="1">
    <source>
        <dbReference type="PROSITE" id="PS50931"/>
    </source>
</evidence>
<dbReference type="InterPro" id="IPR036388">
    <property type="entry name" value="WH-like_DNA-bd_sf"/>
</dbReference>
<dbReference type="GO" id="GO:0003700">
    <property type="term" value="F:DNA-binding transcription factor activity"/>
    <property type="evidence" value="ECO:0007669"/>
    <property type="project" value="InterPro"/>
</dbReference>
<accession>A0A7L9WMK3</accession>
<dbReference type="Pfam" id="PF00126">
    <property type="entry name" value="HTH_1"/>
    <property type="match status" value="1"/>
</dbReference>
<proteinExistence type="predicted"/>
<feature type="domain" description="HTH lysR-type" evidence="1">
    <location>
        <begin position="1"/>
        <end position="36"/>
    </location>
</feature>
<dbReference type="InterPro" id="IPR000847">
    <property type="entry name" value="LysR_HTH_N"/>
</dbReference>
<protein>
    <submittedName>
        <fullName evidence="2">LysR family transcriptional regulator</fullName>
    </submittedName>
</protein>
<sequence length="173" mass="18376">MRLNVSQSAVSVLLGQAEAAMDTRLFDRTTRALSPTQAVEQMIGIVEQILADVDALDTAVSELKVLERGTVRIGATPATGIALLPNVVRRYKGAYPNITIVMNDCVLDQFFSIITRRGRSMSPPAADLSRCCWPSSPERPQTVAIGPCAGACGFRVIAPSATSCLSGAGRPSR</sequence>
<dbReference type="Gene3D" id="3.40.190.10">
    <property type="entry name" value="Periplasmic binding protein-like II"/>
    <property type="match status" value="1"/>
</dbReference>
<evidence type="ECO:0000313" key="3">
    <source>
        <dbReference type="Proteomes" id="UP000594118"/>
    </source>
</evidence>
<dbReference type="AlphaFoldDB" id="A0A7L9WMK3"/>
<gene>
    <name evidence="2" type="ORF">F3W81_09100</name>
</gene>
<dbReference type="SUPFAM" id="SSF46785">
    <property type="entry name" value="Winged helix' DNA-binding domain"/>
    <property type="match status" value="1"/>
</dbReference>
<evidence type="ECO:0000313" key="2">
    <source>
        <dbReference type="EMBL" id="QOL80957.1"/>
    </source>
</evidence>
<dbReference type="Gene3D" id="1.10.10.10">
    <property type="entry name" value="Winged helix-like DNA-binding domain superfamily/Winged helix DNA-binding domain"/>
    <property type="match status" value="1"/>
</dbReference>
<name>A0A7L9WMK3_9RHOB</name>
<dbReference type="InterPro" id="IPR036390">
    <property type="entry name" value="WH_DNA-bd_sf"/>
</dbReference>
<dbReference type="InterPro" id="IPR050950">
    <property type="entry name" value="HTH-type_LysR_regulators"/>
</dbReference>
<dbReference type="EMBL" id="CP045201">
    <property type="protein sequence ID" value="QOL80957.1"/>
    <property type="molecule type" value="Genomic_DNA"/>
</dbReference>
<dbReference type="GO" id="GO:0005829">
    <property type="term" value="C:cytosol"/>
    <property type="evidence" value="ECO:0007669"/>
    <property type="project" value="TreeGrafter"/>
</dbReference>
<organism evidence="2 3">
    <name type="scientific">Pseudooceanicola spongiae</name>
    <dbReference type="NCBI Taxonomy" id="2613965"/>
    <lineage>
        <taxon>Bacteria</taxon>
        <taxon>Pseudomonadati</taxon>
        <taxon>Pseudomonadota</taxon>
        <taxon>Alphaproteobacteria</taxon>
        <taxon>Rhodobacterales</taxon>
        <taxon>Paracoccaceae</taxon>
        <taxon>Pseudooceanicola</taxon>
    </lineage>
</organism>
<dbReference type="PROSITE" id="PS50931">
    <property type="entry name" value="HTH_LYSR"/>
    <property type="match status" value="1"/>
</dbReference>
<dbReference type="PANTHER" id="PTHR30419">
    <property type="entry name" value="HTH-TYPE TRANSCRIPTIONAL REGULATOR YBHD"/>
    <property type="match status" value="1"/>
</dbReference>
<dbReference type="Proteomes" id="UP000594118">
    <property type="component" value="Chromosome"/>
</dbReference>
<reference evidence="2 3" key="1">
    <citation type="submission" date="2019-10" db="EMBL/GenBank/DDBJ databases">
        <title>Pseudopuniceibacterium sp. HQ09 islated from Antarctica.</title>
        <authorList>
            <person name="Liao L."/>
            <person name="Su S."/>
            <person name="Chen B."/>
            <person name="Yu Y."/>
        </authorList>
    </citation>
    <scope>NUCLEOTIDE SEQUENCE [LARGE SCALE GENOMIC DNA]</scope>
    <source>
        <strain evidence="2 3">HQ09</strain>
    </source>
</reference>
<dbReference type="PANTHER" id="PTHR30419:SF8">
    <property type="entry name" value="NITROGEN ASSIMILATION TRANSCRIPTIONAL ACTIVATOR-RELATED"/>
    <property type="match status" value="1"/>
</dbReference>
<dbReference type="KEGG" id="pshq:F3W81_09100"/>
<keyword evidence="3" id="KW-1185">Reference proteome</keyword>